<dbReference type="InterPro" id="IPR005174">
    <property type="entry name" value="KIB1-4_b-propeller"/>
</dbReference>
<evidence type="ECO:0000313" key="3">
    <source>
        <dbReference type="EMBL" id="KAJ8499171.1"/>
    </source>
</evidence>
<dbReference type="InterPro" id="IPR050942">
    <property type="entry name" value="F-box_BR-signaling"/>
</dbReference>
<dbReference type="EMBL" id="JAQQAF010000003">
    <property type="protein sequence ID" value="KAJ8499171.1"/>
    <property type="molecule type" value="Genomic_DNA"/>
</dbReference>
<dbReference type="Proteomes" id="UP001222027">
    <property type="component" value="Unassembled WGS sequence"/>
</dbReference>
<accession>A0AAV8R9I2</accession>
<dbReference type="Pfam" id="PF03478">
    <property type="entry name" value="Beta-prop_KIB1-4"/>
    <property type="match status" value="1"/>
</dbReference>
<keyword evidence="1" id="KW-0472">Membrane</keyword>
<keyword evidence="4" id="KW-1185">Reference proteome</keyword>
<proteinExistence type="predicted"/>
<reference evidence="3 4" key="1">
    <citation type="submission" date="2022-12" db="EMBL/GenBank/DDBJ databases">
        <title>Chromosome-scale assembly of the Ensete ventricosum genome.</title>
        <authorList>
            <person name="Dussert Y."/>
            <person name="Stocks J."/>
            <person name="Wendawek A."/>
            <person name="Woldeyes F."/>
            <person name="Nichols R.A."/>
            <person name="Borrell J.S."/>
        </authorList>
    </citation>
    <scope>NUCLEOTIDE SEQUENCE [LARGE SCALE GENOMIC DNA]</scope>
    <source>
        <strain evidence="4">cv. Maze</strain>
        <tissue evidence="3">Seeds</tissue>
    </source>
</reference>
<dbReference type="PANTHER" id="PTHR44259:SF114">
    <property type="entry name" value="OS06G0707300 PROTEIN"/>
    <property type="match status" value="1"/>
</dbReference>
<evidence type="ECO:0000259" key="2">
    <source>
        <dbReference type="Pfam" id="PF03478"/>
    </source>
</evidence>
<dbReference type="AlphaFoldDB" id="A0AAV8R9I2"/>
<comment type="caution">
    <text evidence="3">The sequence shown here is derived from an EMBL/GenBank/DDBJ whole genome shotgun (WGS) entry which is preliminary data.</text>
</comment>
<dbReference type="PANTHER" id="PTHR44259">
    <property type="entry name" value="OS07G0183000 PROTEIN-RELATED"/>
    <property type="match status" value="1"/>
</dbReference>
<organism evidence="3 4">
    <name type="scientific">Ensete ventricosum</name>
    <name type="common">Abyssinian banana</name>
    <name type="synonym">Musa ensete</name>
    <dbReference type="NCBI Taxonomy" id="4639"/>
    <lineage>
        <taxon>Eukaryota</taxon>
        <taxon>Viridiplantae</taxon>
        <taxon>Streptophyta</taxon>
        <taxon>Embryophyta</taxon>
        <taxon>Tracheophyta</taxon>
        <taxon>Spermatophyta</taxon>
        <taxon>Magnoliopsida</taxon>
        <taxon>Liliopsida</taxon>
        <taxon>Zingiberales</taxon>
        <taxon>Musaceae</taxon>
        <taxon>Ensete</taxon>
    </lineage>
</organism>
<protein>
    <recommendedName>
        <fullName evidence="2">KIB1-4 beta-propeller domain-containing protein</fullName>
    </recommendedName>
</protein>
<feature type="transmembrane region" description="Helical" evidence="1">
    <location>
        <begin position="97"/>
        <end position="115"/>
    </location>
</feature>
<sequence length="406" mass="46164">MSDRRRAMWENLSPRMVGHIARHLRSAGDYLVLRATCRSWRSALPLRPRHLPTQLPFLICHPPSEQRFRFAFGLTAASAGNIRWLPETVQGLCVGSSYGWLILILIWNSFLVYLFNPVTTEEIWLPRLFGDVPGGVKVPVDDTVNVGLDKAVLSSDPTLDRDFVVMFFRHDVPVRCRTCRLGDTSWTENTYVPLLDRRLPLAGVQYTSHEFDIVPYGERRMCAIFENKYWAVYEVNNGPPPRLTCTARGSLPSCIPRSDLPFYLVASAGEVLLATHCKEMTEEGNIVDSTRLFRFEPGNKKWPALADELDDIGDRILFLGTCCSVSVAAGDCSGIPGNAIYYVIREERRVERETVQVLGVNVMSLENEVTTDVVDSRTPEAKPFKWRTQRTDVHWWMSPNLRSFHT</sequence>
<evidence type="ECO:0000313" key="4">
    <source>
        <dbReference type="Proteomes" id="UP001222027"/>
    </source>
</evidence>
<name>A0AAV8R9I2_ENSVE</name>
<feature type="domain" description="KIB1-4 beta-propeller" evidence="2">
    <location>
        <begin position="85"/>
        <end position="346"/>
    </location>
</feature>
<gene>
    <name evidence="3" type="ORF">OPV22_009723</name>
</gene>
<keyword evidence="1" id="KW-0812">Transmembrane</keyword>
<evidence type="ECO:0000256" key="1">
    <source>
        <dbReference type="SAM" id="Phobius"/>
    </source>
</evidence>
<keyword evidence="1" id="KW-1133">Transmembrane helix</keyword>